<name>A0AAD8V028_9PEZI</name>
<gene>
    <name evidence="2" type="ORF">LY79DRAFT_652591</name>
</gene>
<comment type="caution">
    <text evidence="2">The sequence shown here is derived from an EMBL/GenBank/DDBJ whole genome shotgun (WGS) entry which is preliminary data.</text>
</comment>
<evidence type="ECO:0000313" key="2">
    <source>
        <dbReference type="EMBL" id="KAK1574317.1"/>
    </source>
</evidence>
<dbReference type="AlphaFoldDB" id="A0AAD8V028"/>
<evidence type="ECO:0000313" key="3">
    <source>
        <dbReference type="Proteomes" id="UP001230504"/>
    </source>
</evidence>
<reference evidence="2" key="1">
    <citation type="submission" date="2021-06" db="EMBL/GenBank/DDBJ databases">
        <title>Comparative genomics, transcriptomics and evolutionary studies reveal genomic signatures of adaptation to plant cell wall in hemibiotrophic fungi.</title>
        <authorList>
            <consortium name="DOE Joint Genome Institute"/>
            <person name="Baroncelli R."/>
            <person name="Diaz J.F."/>
            <person name="Benocci T."/>
            <person name="Peng M."/>
            <person name="Battaglia E."/>
            <person name="Haridas S."/>
            <person name="Andreopoulos W."/>
            <person name="Labutti K."/>
            <person name="Pangilinan J."/>
            <person name="Floch G.L."/>
            <person name="Makela M.R."/>
            <person name="Henrissat B."/>
            <person name="Grigoriev I.V."/>
            <person name="Crouch J.A."/>
            <person name="De Vries R.P."/>
            <person name="Sukno S.A."/>
            <person name="Thon M.R."/>
        </authorList>
    </citation>
    <scope>NUCLEOTIDE SEQUENCE</scope>
    <source>
        <strain evidence="2">CBS 125086</strain>
    </source>
</reference>
<accession>A0AAD8V028</accession>
<evidence type="ECO:0000256" key="1">
    <source>
        <dbReference type="SAM" id="MobiDB-lite"/>
    </source>
</evidence>
<dbReference type="EMBL" id="JAHLJV010000077">
    <property type="protein sequence ID" value="KAK1574317.1"/>
    <property type="molecule type" value="Genomic_DNA"/>
</dbReference>
<protein>
    <submittedName>
        <fullName evidence="2">Uncharacterized protein</fullName>
    </submittedName>
</protein>
<organism evidence="2 3">
    <name type="scientific">Colletotrichum navitas</name>
    <dbReference type="NCBI Taxonomy" id="681940"/>
    <lineage>
        <taxon>Eukaryota</taxon>
        <taxon>Fungi</taxon>
        <taxon>Dikarya</taxon>
        <taxon>Ascomycota</taxon>
        <taxon>Pezizomycotina</taxon>
        <taxon>Sordariomycetes</taxon>
        <taxon>Hypocreomycetidae</taxon>
        <taxon>Glomerellales</taxon>
        <taxon>Glomerellaceae</taxon>
        <taxon>Colletotrichum</taxon>
        <taxon>Colletotrichum graminicola species complex</taxon>
    </lineage>
</organism>
<dbReference type="Proteomes" id="UP001230504">
    <property type="component" value="Unassembled WGS sequence"/>
</dbReference>
<dbReference type="RefSeq" id="XP_060409854.1">
    <property type="nucleotide sequence ID" value="XM_060562583.1"/>
</dbReference>
<sequence>METNDSMRAIARNPASMSLSKAKSIYENPKVRCVLAIDGTFYGYRDDLAANLDKSIDFATTFTYIYGPSISPEIRIDLEGTEKRGTRIMTYTIARLTIPINALRGDISIAEGVKIRLTDKELCYPVLLLSVSLKRGFVSKYKRPITPTLIKRSSAWIKCLVGTGEADLSVILETRGVGDSFVNLMTWNYPTEDIRVVDAGLDCVFKNQPMGYKQLDWFIINPSLMCPPDDPIPETMVFHDERTRMIRLQASSREEYDLEATKATLLAESTHPCILLPDLSSVWEADGSPPAYVAPPDRRPILSPNSR</sequence>
<feature type="region of interest" description="Disordered" evidence="1">
    <location>
        <begin position="287"/>
        <end position="307"/>
    </location>
</feature>
<dbReference type="GeneID" id="85446823"/>
<proteinExistence type="predicted"/>
<keyword evidence="3" id="KW-1185">Reference proteome</keyword>